<dbReference type="Proteomes" id="UP001497623">
    <property type="component" value="Unassembled WGS sequence"/>
</dbReference>
<protein>
    <submittedName>
        <fullName evidence="2">Uncharacterized protein</fullName>
    </submittedName>
</protein>
<organism evidence="2 3">
    <name type="scientific">Meganyctiphanes norvegica</name>
    <name type="common">Northern krill</name>
    <name type="synonym">Thysanopoda norvegica</name>
    <dbReference type="NCBI Taxonomy" id="48144"/>
    <lineage>
        <taxon>Eukaryota</taxon>
        <taxon>Metazoa</taxon>
        <taxon>Ecdysozoa</taxon>
        <taxon>Arthropoda</taxon>
        <taxon>Crustacea</taxon>
        <taxon>Multicrustacea</taxon>
        <taxon>Malacostraca</taxon>
        <taxon>Eumalacostraca</taxon>
        <taxon>Eucarida</taxon>
        <taxon>Euphausiacea</taxon>
        <taxon>Euphausiidae</taxon>
        <taxon>Meganyctiphanes</taxon>
    </lineage>
</organism>
<name>A0AAV2SJ04_MEGNR</name>
<dbReference type="EMBL" id="CAXKWB010068678">
    <property type="protein sequence ID" value="CAL4192268.1"/>
    <property type="molecule type" value="Genomic_DNA"/>
</dbReference>
<reference evidence="2 3" key="1">
    <citation type="submission" date="2024-05" db="EMBL/GenBank/DDBJ databases">
        <authorList>
            <person name="Wallberg A."/>
        </authorList>
    </citation>
    <scope>NUCLEOTIDE SEQUENCE [LARGE SCALE GENOMIC DNA]</scope>
</reference>
<dbReference type="AlphaFoldDB" id="A0AAV2SJ04"/>
<feature type="non-terminal residue" evidence="2">
    <location>
        <position position="133"/>
    </location>
</feature>
<sequence length="133" mass="15615">MNFHKTYSAPYDSEGHAQKNKIASQSPIGRIISFKKITLAKEYHDLIEDTTFQVLDNNELPMKPYRRKSWPEFVQMSEQVTLEQVFSQTPVPNEYNDELSTRIKNFFINKKVSLKEFLNNARDKVKLKFSPVL</sequence>
<feature type="region of interest" description="Disordered" evidence="1">
    <location>
        <begin position="1"/>
        <end position="22"/>
    </location>
</feature>
<evidence type="ECO:0000256" key="1">
    <source>
        <dbReference type="SAM" id="MobiDB-lite"/>
    </source>
</evidence>
<proteinExistence type="predicted"/>
<evidence type="ECO:0000313" key="2">
    <source>
        <dbReference type="EMBL" id="CAL4192268.1"/>
    </source>
</evidence>
<keyword evidence="3" id="KW-1185">Reference proteome</keyword>
<gene>
    <name evidence="2" type="ORF">MNOR_LOCUS36719</name>
</gene>
<accession>A0AAV2SJ04</accession>
<comment type="caution">
    <text evidence="2">The sequence shown here is derived from an EMBL/GenBank/DDBJ whole genome shotgun (WGS) entry which is preliminary data.</text>
</comment>
<evidence type="ECO:0000313" key="3">
    <source>
        <dbReference type="Proteomes" id="UP001497623"/>
    </source>
</evidence>